<name>A0A4U3MN38_9ACTN</name>
<dbReference type="EMBL" id="SZQA01000004">
    <property type="protein sequence ID" value="TKK90074.1"/>
    <property type="molecule type" value="Genomic_DNA"/>
</dbReference>
<keyword evidence="2" id="KW-1185">Reference proteome</keyword>
<dbReference type="RefSeq" id="WP_137246120.1">
    <property type="nucleotide sequence ID" value="NZ_SZQA01000004.1"/>
</dbReference>
<gene>
    <name evidence="1" type="ORF">FDA94_06520</name>
</gene>
<organism evidence="1 2">
    <name type="scientific">Herbidospora galbida</name>
    <dbReference type="NCBI Taxonomy" id="2575442"/>
    <lineage>
        <taxon>Bacteria</taxon>
        <taxon>Bacillati</taxon>
        <taxon>Actinomycetota</taxon>
        <taxon>Actinomycetes</taxon>
        <taxon>Streptosporangiales</taxon>
        <taxon>Streptosporangiaceae</taxon>
        <taxon>Herbidospora</taxon>
    </lineage>
</organism>
<evidence type="ECO:0000313" key="2">
    <source>
        <dbReference type="Proteomes" id="UP000308705"/>
    </source>
</evidence>
<evidence type="ECO:0008006" key="3">
    <source>
        <dbReference type="Google" id="ProtNLM"/>
    </source>
</evidence>
<sequence length="87" mass="9481">MSPETARALAEEWFNGGRARSADVAVYAFDDGFVAWARDDEPEDPSVLPATVGGGCIVIDRRTGELAVRPLLGPEFVAEQWPDHVPR</sequence>
<reference evidence="1 2" key="1">
    <citation type="submission" date="2019-04" db="EMBL/GenBank/DDBJ databases">
        <title>Herbidospora sp. NEAU-GS14.nov., a novel actinomycete isolated from soil.</title>
        <authorList>
            <person name="Han L."/>
        </authorList>
    </citation>
    <scope>NUCLEOTIDE SEQUENCE [LARGE SCALE GENOMIC DNA]</scope>
    <source>
        <strain evidence="1 2">NEAU-GS14</strain>
    </source>
</reference>
<protein>
    <recommendedName>
        <fullName evidence="3">Immunity protein 35 domain-containing protein</fullName>
    </recommendedName>
</protein>
<accession>A0A4U3MN38</accession>
<dbReference type="AlphaFoldDB" id="A0A4U3MN38"/>
<comment type="caution">
    <text evidence="1">The sequence shown here is derived from an EMBL/GenBank/DDBJ whole genome shotgun (WGS) entry which is preliminary data.</text>
</comment>
<evidence type="ECO:0000313" key="1">
    <source>
        <dbReference type="EMBL" id="TKK90074.1"/>
    </source>
</evidence>
<dbReference type="OrthoDB" id="3538906at2"/>
<dbReference type="Proteomes" id="UP000308705">
    <property type="component" value="Unassembled WGS sequence"/>
</dbReference>
<proteinExistence type="predicted"/>